<evidence type="ECO:0000313" key="2">
    <source>
        <dbReference type="EMBL" id="MBB6260384.1"/>
    </source>
</evidence>
<dbReference type="EMBL" id="JACIIU010000003">
    <property type="protein sequence ID" value="MBB6260384.1"/>
    <property type="molecule type" value="Genomic_DNA"/>
</dbReference>
<gene>
    <name evidence="2" type="ORF">FHS77_000918</name>
</gene>
<keyword evidence="3" id="KW-1185">Reference proteome</keyword>
<dbReference type="Proteomes" id="UP000555393">
    <property type="component" value="Unassembled WGS sequence"/>
</dbReference>
<protein>
    <submittedName>
        <fullName evidence="2">Uncharacterized protein</fullName>
    </submittedName>
</protein>
<accession>A0A841M476</accession>
<name>A0A841M476_9HYPH</name>
<organism evidence="2 3">
    <name type="scientific">Paenochrobactrum gallinarii</name>
    <dbReference type="NCBI Taxonomy" id="643673"/>
    <lineage>
        <taxon>Bacteria</taxon>
        <taxon>Pseudomonadati</taxon>
        <taxon>Pseudomonadota</taxon>
        <taxon>Alphaproteobacteria</taxon>
        <taxon>Hyphomicrobiales</taxon>
        <taxon>Brucellaceae</taxon>
        <taxon>Paenochrobactrum</taxon>
    </lineage>
</organism>
<feature type="compositionally biased region" description="Basic and acidic residues" evidence="1">
    <location>
        <begin position="1"/>
        <end position="21"/>
    </location>
</feature>
<sequence>MTIRKQEAERLRKQRERQQRVRERHKRDRKPSRDDIARVLLHMFIMRSYKTNQMHLLEGYCDMIVRRLKSQGFDKAASYGVLDDLIEKYTKSDWQFFRKLHLKEDDTPIK</sequence>
<evidence type="ECO:0000313" key="3">
    <source>
        <dbReference type="Proteomes" id="UP000555393"/>
    </source>
</evidence>
<reference evidence="2 3" key="1">
    <citation type="submission" date="2020-08" db="EMBL/GenBank/DDBJ databases">
        <title>Genomic Encyclopedia of Type Strains, Phase IV (KMG-IV): sequencing the most valuable type-strain genomes for metagenomic binning, comparative biology and taxonomic classification.</title>
        <authorList>
            <person name="Goeker M."/>
        </authorList>
    </citation>
    <scope>NUCLEOTIDE SEQUENCE [LARGE SCALE GENOMIC DNA]</scope>
    <source>
        <strain evidence="2 3">DSM 22336</strain>
    </source>
</reference>
<evidence type="ECO:0000256" key="1">
    <source>
        <dbReference type="SAM" id="MobiDB-lite"/>
    </source>
</evidence>
<feature type="region of interest" description="Disordered" evidence="1">
    <location>
        <begin position="1"/>
        <end position="32"/>
    </location>
</feature>
<comment type="caution">
    <text evidence="2">The sequence shown here is derived from an EMBL/GenBank/DDBJ whole genome shotgun (WGS) entry which is preliminary data.</text>
</comment>
<dbReference type="AlphaFoldDB" id="A0A841M476"/>
<proteinExistence type="predicted"/>
<dbReference type="RefSeq" id="WP_184220657.1">
    <property type="nucleotide sequence ID" value="NZ_JACIIU010000003.1"/>
</dbReference>